<evidence type="ECO:0000313" key="3">
    <source>
        <dbReference type="EMBL" id="MBF9133933.1"/>
    </source>
</evidence>
<feature type="compositionally biased region" description="Basic and acidic residues" evidence="2">
    <location>
        <begin position="159"/>
        <end position="171"/>
    </location>
</feature>
<dbReference type="InterPro" id="IPR036388">
    <property type="entry name" value="WH-like_DNA-bd_sf"/>
</dbReference>
<dbReference type="SUPFAM" id="SSF53067">
    <property type="entry name" value="Actin-like ATPase domain"/>
    <property type="match status" value="2"/>
</dbReference>
<evidence type="ECO:0000256" key="1">
    <source>
        <dbReference type="ARBA" id="ARBA00006479"/>
    </source>
</evidence>
<dbReference type="Gene3D" id="1.10.10.10">
    <property type="entry name" value="Winged helix-like DNA-binding domain superfamily/Winged helix DNA-binding domain"/>
    <property type="match status" value="1"/>
</dbReference>
<comment type="caution">
    <text evidence="3">The sequence shown here is derived from an EMBL/GenBank/DDBJ whole genome shotgun (WGS) entry which is preliminary data.</text>
</comment>
<dbReference type="EMBL" id="JADPUN010000304">
    <property type="protein sequence ID" value="MBF9133933.1"/>
    <property type="molecule type" value="Genomic_DNA"/>
</dbReference>
<proteinExistence type="inferred from homology"/>
<feature type="region of interest" description="Disordered" evidence="2">
    <location>
        <begin position="159"/>
        <end position="182"/>
    </location>
</feature>
<name>A0ABS0H683_9ACTN</name>
<organism evidence="3 4">
    <name type="scientific">Plantactinospora alkalitolerans</name>
    <dbReference type="NCBI Taxonomy" id="2789879"/>
    <lineage>
        <taxon>Bacteria</taxon>
        <taxon>Bacillati</taxon>
        <taxon>Actinomycetota</taxon>
        <taxon>Actinomycetes</taxon>
        <taxon>Micromonosporales</taxon>
        <taxon>Micromonosporaceae</taxon>
        <taxon>Plantactinospora</taxon>
    </lineage>
</organism>
<dbReference type="Gene3D" id="3.30.420.40">
    <property type="match status" value="2"/>
</dbReference>
<reference evidence="3 4" key="1">
    <citation type="submission" date="2020-11" db="EMBL/GenBank/DDBJ databases">
        <title>A novel isolate from a Black sea contaminated sediment with potential to produce alkanes: Plantactinospora alkalitolerans sp. nov.</title>
        <authorList>
            <person name="Carro L."/>
            <person name="Veyisoglu A."/>
            <person name="Guven K."/>
            <person name="Schumann P."/>
            <person name="Klenk H.-P."/>
            <person name="Sahin N."/>
        </authorList>
    </citation>
    <scope>NUCLEOTIDE SEQUENCE [LARGE SCALE GENOMIC DNA]</scope>
    <source>
        <strain evidence="3 4">S1510</strain>
    </source>
</reference>
<protein>
    <submittedName>
        <fullName evidence="3">ROK family transcriptional regulator</fullName>
    </submittedName>
</protein>
<evidence type="ECO:0000313" key="4">
    <source>
        <dbReference type="Proteomes" id="UP000638560"/>
    </source>
</evidence>
<dbReference type="Pfam" id="PF00480">
    <property type="entry name" value="ROK"/>
    <property type="match status" value="1"/>
</dbReference>
<comment type="similarity">
    <text evidence="1">Belongs to the ROK (NagC/XylR) family.</text>
</comment>
<dbReference type="RefSeq" id="WP_196205428.1">
    <property type="nucleotide sequence ID" value="NZ_JADPUN010000304.1"/>
</dbReference>
<accession>A0ABS0H683</accession>
<evidence type="ECO:0000256" key="2">
    <source>
        <dbReference type="SAM" id="MobiDB-lite"/>
    </source>
</evidence>
<dbReference type="InterPro" id="IPR036390">
    <property type="entry name" value="WH_DNA-bd_sf"/>
</dbReference>
<dbReference type="PANTHER" id="PTHR18964">
    <property type="entry name" value="ROK (REPRESSOR, ORF, KINASE) FAMILY"/>
    <property type="match status" value="1"/>
</dbReference>
<dbReference type="InterPro" id="IPR043129">
    <property type="entry name" value="ATPase_NBD"/>
</dbReference>
<dbReference type="Proteomes" id="UP000638560">
    <property type="component" value="Unassembled WGS sequence"/>
</dbReference>
<sequence>MRAGPSQEEIRRQNLGALLRYVHIHGATSRAELTTSLGLNRSTIGALTAELAAAGLISERAPRETGRAGRPSLVVRPESARVFAYAYSIEVDRLRAARIGLGGVVLDRRQAERPPGLLAEDSLPLLAGFAKDMHQSVADGSVYVGSGIAVCGPLRRPDGAVHIRPDGDRSGGGEGNKSLGESLGEILPSERPILVSNAADASAVAEHARGAANGFDDVIYLHRDVGIDAGIIVGGRRLTGQGGYAGEVGHMVVHPGGRPCDCGSHGCWETEIGEYAMLRAAGRNDAVGREAALRLIDAAARGDAKAQAAIRQVGDWLGFGVANLVNIFNPGVVIFGGTLRDVYLAAAARVRSRLNSLALPASREQVRLRTPQLGEDAALVGAAELAFEHLLADPLDAG</sequence>
<keyword evidence="4" id="KW-1185">Reference proteome</keyword>
<dbReference type="PANTHER" id="PTHR18964:SF149">
    <property type="entry name" value="BIFUNCTIONAL UDP-N-ACETYLGLUCOSAMINE 2-EPIMERASE_N-ACETYLMANNOSAMINE KINASE"/>
    <property type="match status" value="1"/>
</dbReference>
<dbReference type="InterPro" id="IPR000600">
    <property type="entry name" value="ROK"/>
</dbReference>
<dbReference type="SUPFAM" id="SSF46785">
    <property type="entry name" value="Winged helix' DNA-binding domain"/>
    <property type="match status" value="1"/>
</dbReference>
<gene>
    <name evidence="3" type="ORF">I0C86_34105</name>
</gene>